<dbReference type="GO" id="GO:0005739">
    <property type="term" value="C:mitochondrion"/>
    <property type="evidence" value="ECO:0007669"/>
    <property type="project" value="TreeGrafter"/>
</dbReference>
<dbReference type="Proteomes" id="UP000016922">
    <property type="component" value="Unassembled WGS sequence"/>
</dbReference>
<dbReference type="AlphaFoldDB" id="S3DFB0"/>
<reference evidence="1 2" key="1">
    <citation type="journal article" date="2013" name="BMC Genomics">
        <title>Genomics-driven discovery of the pneumocandin biosynthetic gene cluster in the fungus Glarea lozoyensis.</title>
        <authorList>
            <person name="Chen L."/>
            <person name="Yue Q."/>
            <person name="Zhang X."/>
            <person name="Xiang M."/>
            <person name="Wang C."/>
            <person name="Li S."/>
            <person name="Che Y."/>
            <person name="Ortiz-Lopez F.J."/>
            <person name="Bills G.F."/>
            <person name="Liu X."/>
            <person name="An Z."/>
        </authorList>
    </citation>
    <scope>NUCLEOTIDE SEQUENCE [LARGE SCALE GENOMIC DNA]</scope>
    <source>
        <strain evidence="2">ATCC 20868 / MF5171</strain>
    </source>
</reference>
<organism evidence="1 2">
    <name type="scientific">Glarea lozoyensis (strain ATCC 20868 / MF5171)</name>
    <dbReference type="NCBI Taxonomy" id="1116229"/>
    <lineage>
        <taxon>Eukaryota</taxon>
        <taxon>Fungi</taxon>
        <taxon>Dikarya</taxon>
        <taxon>Ascomycota</taxon>
        <taxon>Pezizomycotina</taxon>
        <taxon>Leotiomycetes</taxon>
        <taxon>Helotiales</taxon>
        <taxon>Helotiaceae</taxon>
        <taxon>Glarea</taxon>
    </lineage>
</organism>
<accession>S3DFB0</accession>
<dbReference type="InterPro" id="IPR011009">
    <property type="entry name" value="Kinase-like_dom_sf"/>
</dbReference>
<keyword evidence="1" id="KW-0808">Transferase</keyword>
<sequence length="443" mass="50505">MLLTMDDGRQVVAKVPSPNAGRSHFTTASEVATMDFVRKTLGTPVPKVLAWSSKAQGNSVGAEYIIMEKAPGVSLQSVWPRMKMKNRSTLVRNIFKLNSSWSSVSFRKFGSLYYTDDIETNRECLYTDANGIEVMNEKFAVGPATGRDYVDYGKINVEFDRGPWDTIDKYHTAVGLREIAATQQLPHLPKSPIILSGPGTYTPSKEKKLKVLEYYLKLVPLLLPPQNSLPSAHHASGTPISTLEMYLWTPKTLIIDYQGPAFTGIERPVMPDTKDMEPEEKRWVMSEFWERTLCAVYNNWAHRDDQRIYAALDFQQTDAYTLLVVARNMLLDGDISFMNHVIDLKNTWHNLPSSPKEPYPFTFSPEEMQEILADFEAWRKAFQTMDRVKDAVGPLFPNEGAIKHELYDEAVRALTQVRDAVIEEYATNETEKEIWIREWPFGT</sequence>
<evidence type="ECO:0000313" key="1">
    <source>
        <dbReference type="EMBL" id="EPE36455.1"/>
    </source>
</evidence>
<dbReference type="HOGENOM" id="CLU_019189_13_0_1"/>
<dbReference type="GeneID" id="19464847"/>
<keyword evidence="2" id="KW-1185">Reference proteome</keyword>
<protein>
    <submittedName>
        <fullName evidence="1">Protein kinase-like (PK-like)</fullName>
    </submittedName>
</protein>
<dbReference type="InterPro" id="IPR051035">
    <property type="entry name" value="Mito_inheritance_9"/>
</dbReference>
<dbReference type="PANTHER" id="PTHR36091">
    <property type="entry name" value="ALTERED INHERITANCE OF MITOCHONDRIA PROTEIN 9, MITOCHONDRIAL"/>
    <property type="match status" value="1"/>
</dbReference>
<gene>
    <name evidence="1" type="ORF">GLAREA_05793</name>
</gene>
<proteinExistence type="predicted"/>
<dbReference type="KEGG" id="glz:GLAREA_05793"/>
<keyword evidence="1" id="KW-0418">Kinase</keyword>
<dbReference type="GO" id="GO:0016301">
    <property type="term" value="F:kinase activity"/>
    <property type="evidence" value="ECO:0007669"/>
    <property type="project" value="UniProtKB-KW"/>
</dbReference>
<dbReference type="EMBL" id="KE145353">
    <property type="protein sequence ID" value="EPE36455.1"/>
    <property type="molecule type" value="Genomic_DNA"/>
</dbReference>
<dbReference type="eggNOG" id="ENOG502SHU0">
    <property type="taxonomic scope" value="Eukaryota"/>
</dbReference>
<dbReference type="RefSeq" id="XP_008077273.1">
    <property type="nucleotide sequence ID" value="XM_008079082.1"/>
</dbReference>
<dbReference type="OMA" id="KEIWIRE"/>
<evidence type="ECO:0000313" key="2">
    <source>
        <dbReference type="Proteomes" id="UP000016922"/>
    </source>
</evidence>
<dbReference type="PANTHER" id="PTHR36091:SF2">
    <property type="entry name" value="AMINOGLYCOSIDE PHOSPHOTRANSFERASE DOMAIN-CONTAINING PROTEIN"/>
    <property type="match status" value="1"/>
</dbReference>
<dbReference type="OrthoDB" id="2906425at2759"/>
<name>S3DFB0_GLAL2</name>
<dbReference type="SUPFAM" id="SSF56112">
    <property type="entry name" value="Protein kinase-like (PK-like)"/>
    <property type="match status" value="1"/>
</dbReference>